<evidence type="ECO:0000256" key="4">
    <source>
        <dbReference type="ARBA" id="ARBA00022475"/>
    </source>
</evidence>
<protein>
    <recommendedName>
        <fullName evidence="8">L-lactate permease</fullName>
    </recommendedName>
</protein>
<dbReference type="PANTHER" id="PTHR30003:SF0">
    <property type="entry name" value="GLYCOLATE PERMEASE GLCA-RELATED"/>
    <property type="match status" value="1"/>
</dbReference>
<reference evidence="9 10" key="1">
    <citation type="submission" date="2018-11" db="EMBL/GenBank/DDBJ databases">
        <title>Genome sequencing of Lautropia sp. KCOM 2505 (= ChDC F240).</title>
        <authorList>
            <person name="Kook J.-K."/>
            <person name="Park S.-N."/>
            <person name="Lim Y.K."/>
        </authorList>
    </citation>
    <scope>NUCLEOTIDE SEQUENCE [LARGE SCALE GENOMIC DNA]</scope>
    <source>
        <strain evidence="9 10">KCOM 2505</strain>
    </source>
</reference>
<dbReference type="EMBL" id="RRUE01000002">
    <property type="protein sequence ID" value="RRN43722.1"/>
    <property type="molecule type" value="Genomic_DNA"/>
</dbReference>
<feature type="transmembrane region" description="Helical" evidence="8">
    <location>
        <begin position="103"/>
        <end position="132"/>
    </location>
</feature>
<sequence length="534" mass="55181">MLVLAAIPLLMPFVMLLLLRQNGLRASLASCVVALACACAFVPADSTLSLTLHASGQAVAIGFGVLSVLWPGLLLYRLQARSGGLDVITALIRQHFRQPPVQLLALLLGVSPFVEAISGFGVSVLVVAPLLLALGHAPLQAGTLALLSQISVPLGALGVGTMVGAQLGGQDVNAVGTGSLLLSAPLPALCALLMLYVADRAGGISSTKSLDTSTNHFYGSESTLPLATAPVPATATDPADTRHAFLRHWPLALLAGAIKGIADPLLTHAFGVEVAGALASLLTLGVILLAGQWQAHRHAPPTSSTSPIPRPRQLAATGPYLLLIACLLLTRGIAPLQHALQSHWVIEPFGAGFRYPLAYIPGFWVLLAALSVLVFNRMSVATLLHTIRTSWAQFWPAGLTILFFLLLAQLMTQSGMAAQLAQAGSRLGQHYAWVAPVLAALGGWLTGSNTGGNAMFVPLQVAAAHQVGLAPGTLVAMQNAVASYATMGSPARAALVAATLVSKQIEQPLVAAMIRPVLLAITVIALLYVGTAAG</sequence>
<proteinExistence type="inferred from homology"/>
<feature type="transmembrane region" description="Helical" evidence="8">
    <location>
        <begin position="179"/>
        <end position="198"/>
    </location>
</feature>
<dbReference type="GO" id="GO:0015295">
    <property type="term" value="F:solute:proton symporter activity"/>
    <property type="evidence" value="ECO:0007669"/>
    <property type="project" value="TreeGrafter"/>
</dbReference>
<comment type="subcellular location">
    <subcellularLocation>
        <location evidence="8">Cell inner membrane</location>
        <topology evidence="8">Multi-pass membrane protein</topology>
    </subcellularLocation>
    <subcellularLocation>
        <location evidence="1">Cell membrane</location>
        <topology evidence="1">Multi-pass membrane protein</topology>
    </subcellularLocation>
</comment>
<keyword evidence="5 8" id="KW-0812">Transmembrane</keyword>
<dbReference type="GO" id="GO:0015129">
    <property type="term" value="F:lactate transmembrane transporter activity"/>
    <property type="evidence" value="ECO:0007669"/>
    <property type="project" value="UniProtKB-UniRule"/>
</dbReference>
<keyword evidence="3 8" id="KW-0813">Transport</keyword>
<dbReference type="RefSeq" id="WP_125095926.1">
    <property type="nucleotide sequence ID" value="NZ_RRUE01000002.1"/>
</dbReference>
<feature type="transmembrane region" description="Helical" evidence="8">
    <location>
        <begin position="353"/>
        <end position="374"/>
    </location>
</feature>
<dbReference type="Pfam" id="PF02652">
    <property type="entry name" value="Lactate_perm"/>
    <property type="match status" value="2"/>
</dbReference>
<evidence type="ECO:0000256" key="7">
    <source>
        <dbReference type="ARBA" id="ARBA00023136"/>
    </source>
</evidence>
<dbReference type="Proteomes" id="UP000270261">
    <property type="component" value="Unassembled WGS sequence"/>
</dbReference>
<feature type="transmembrane region" description="Helical" evidence="8">
    <location>
        <begin position="509"/>
        <end position="529"/>
    </location>
</feature>
<accession>A0A3R8LLW4</accession>
<feature type="transmembrane region" description="Helical" evidence="8">
    <location>
        <begin position="431"/>
        <end position="447"/>
    </location>
</feature>
<comment type="caution">
    <text evidence="8">Lacks conserved residue(s) required for the propagation of feature annotation.</text>
</comment>
<evidence type="ECO:0000256" key="3">
    <source>
        <dbReference type="ARBA" id="ARBA00022448"/>
    </source>
</evidence>
<feature type="transmembrane region" description="Helical" evidence="8">
    <location>
        <begin position="314"/>
        <end position="333"/>
    </location>
</feature>
<keyword evidence="4" id="KW-1003">Cell membrane</keyword>
<keyword evidence="10" id="KW-1185">Reference proteome</keyword>
<gene>
    <name evidence="9" type="ORF">EHV23_09880</name>
</gene>
<dbReference type="OrthoDB" id="7246087at2"/>
<feature type="transmembrane region" description="Helical" evidence="8">
    <location>
        <begin position="274"/>
        <end position="293"/>
    </location>
</feature>
<feature type="transmembrane region" description="Helical" evidence="8">
    <location>
        <begin position="54"/>
        <end position="76"/>
    </location>
</feature>
<dbReference type="GO" id="GO:0005886">
    <property type="term" value="C:plasma membrane"/>
    <property type="evidence" value="ECO:0007669"/>
    <property type="project" value="UniProtKB-SubCell"/>
</dbReference>
<organism evidence="9 10">
    <name type="scientific">Lautropia dentalis</name>
    <dbReference type="NCBI Taxonomy" id="2490857"/>
    <lineage>
        <taxon>Bacteria</taxon>
        <taxon>Pseudomonadati</taxon>
        <taxon>Pseudomonadota</taxon>
        <taxon>Betaproteobacteria</taxon>
        <taxon>Burkholderiales</taxon>
        <taxon>Burkholderiaceae</taxon>
        <taxon>Lautropia</taxon>
    </lineage>
</organism>
<evidence type="ECO:0000313" key="9">
    <source>
        <dbReference type="EMBL" id="RRN43722.1"/>
    </source>
</evidence>
<evidence type="ECO:0000256" key="8">
    <source>
        <dbReference type="RuleBase" id="RU365092"/>
    </source>
</evidence>
<feature type="transmembrane region" description="Helical" evidence="8">
    <location>
        <begin position="394"/>
        <end position="411"/>
    </location>
</feature>
<name>A0A3R8LLW4_9BURK</name>
<evidence type="ECO:0000256" key="5">
    <source>
        <dbReference type="ARBA" id="ARBA00022692"/>
    </source>
</evidence>
<comment type="caution">
    <text evidence="9">The sequence shown here is derived from an EMBL/GenBank/DDBJ whole genome shotgun (WGS) entry which is preliminary data.</text>
</comment>
<dbReference type="AlphaFoldDB" id="A0A3R8LLW4"/>
<keyword evidence="6 8" id="KW-1133">Transmembrane helix</keyword>
<comment type="similarity">
    <text evidence="2 8">Belongs to the lactate permease family.</text>
</comment>
<dbReference type="InterPro" id="IPR003804">
    <property type="entry name" value="Lactate_perm"/>
</dbReference>
<evidence type="ECO:0000256" key="6">
    <source>
        <dbReference type="ARBA" id="ARBA00022989"/>
    </source>
</evidence>
<evidence type="ECO:0000256" key="1">
    <source>
        <dbReference type="ARBA" id="ARBA00004651"/>
    </source>
</evidence>
<dbReference type="PANTHER" id="PTHR30003">
    <property type="entry name" value="L-LACTATE PERMEASE"/>
    <property type="match status" value="1"/>
</dbReference>
<keyword evidence="8" id="KW-0997">Cell inner membrane</keyword>
<evidence type="ECO:0000256" key="2">
    <source>
        <dbReference type="ARBA" id="ARBA00010100"/>
    </source>
</evidence>
<feature type="transmembrane region" description="Helical" evidence="8">
    <location>
        <begin position="144"/>
        <end position="167"/>
    </location>
</feature>
<evidence type="ECO:0000313" key="10">
    <source>
        <dbReference type="Proteomes" id="UP000270261"/>
    </source>
</evidence>
<keyword evidence="7 8" id="KW-0472">Membrane</keyword>
<comment type="function">
    <text evidence="8">Uptake of L-lactate across the membrane. Can also transport D-lactate and glycolate.</text>
</comment>